<gene>
    <name evidence="24" type="ORF">AALO_G00283260</name>
</gene>
<keyword evidence="5 20" id="KW-1133">Transmembrane helix</keyword>
<keyword evidence="13" id="KW-1071">Ligand-gated ion channel</keyword>
<evidence type="ECO:0000256" key="19">
    <source>
        <dbReference type="ARBA" id="ARBA00037540"/>
    </source>
</evidence>
<feature type="domain" description="Neurotransmitter-gated ion-channel transmembrane" evidence="23">
    <location>
        <begin position="248"/>
        <end position="330"/>
    </location>
</feature>
<organism evidence="24 25">
    <name type="scientific">Alosa alosa</name>
    <name type="common">allis shad</name>
    <dbReference type="NCBI Taxonomy" id="278164"/>
    <lineage>
        <taxon>Eukaryota</taxon>
        <taxon>Metazoa</taxon>
        <taxon>Chordata</taxon>
        <taxon>Craniata</taxon>
        <taxon>Vertebrata</taxon>
        <taxon>Euteleostomi</taxon>
        <taxon>Actinopterygii</taxon>
        <taxon>Neopterygii</taxon>
        <taxon>Teleostei</taxon>
        <taxon>Clupei</taxon>
        <taxon>Clupeiformes</taxon>
        <taxon>Clupeoidei</taxon>
        <taxon>Clupeidae</taxon>
        <taxon>Alosa</taxon>
    </lineage>
</organism>
<keyword evidence="6" id="KW-0770">Synapse</keyword>
<evidence type="ECO:0000256" key="1">
    <source>
        <dbReference type="ARBA" id="ARBA00022448"/>
    </source>
</evidence>
<dbReference type="AlphaFoldDB" id="A0AAV6FKE2"/>
<dbReference type="InterPro" id="IPR036719">
    <property type="entry name" value="Neuro-gated_channel_TM_sf"/>
</dbReference>
<comment type="function">
    <text evidence="19">Forms serotonin (5-hydroxytryptamine/5-HT3)-activated cation-selective channel complexes, which when activated cause fast, depolarizing responses in neurons.</text>
</comment>
<keyword evidence="3 20" id="KW-0812">Transmembrane</keyword>
<dbReference type="FunFam" id="2.70.170.10:FF:000017">
    <property type="entry name" value="5-hydroxytryptamine receptor 3A"/>
    <property type="match status" value="1"/>
</dbReference>
<reference evidence="24" key="1">
    <citation type="submission" date="2020-10" db="EMBL/GenBank/DDBJ databases">
        <title>Chromosome-scale genome assembly of the Allis shad, Alosa alosa.</title>
        <authorList>
            <person name="Margot Z."/>
            <person name="Christophe K."/>
            <person name="Cabau C."/>
            <person name="Louis A."/>
            <person name="Berthelot C."/>
            <person name="Parey E."/>
            <person name="Roest Crollius H."/>
            <person name="Montfort J."/>
            <person name="Robinson-Rechavi M."/>
            <person name="Bucao C."/>
            <person name="Bouchez O."/>
            <person name="Gislard M."/>
            <person name="Lluch J."/>
            <person name="Milhes M."/>
            <person name="Lampietro C."/>
            <person name="Lopez Roques C."/>
            <person name="Donnadieu C."/>
            <person name="Braasch I."/>
            <person name="Desvignes T."/>
            <person name="Postlethwait J."/>
            <person name="Bobe J."/>
            <person name="Guiguen Y."/>
        </authorList>
    </citation>
    <scope>NUCLEOTIDE SEQUENCE</scope>
    <source>
        <strain evidence="24">M-15738</strain>
        <tissue evidence="24">Blood</tissue>
    </source>
</reference>
<evidence type="ECO:0000256" key="2">
    <source>
        <dbReference type="ARBA" id="ARBA00022475"/>
    </source>
</evidence>
<evidence type="ECO:0000259" key="22">
    <source>
        <dbReference type="Pfam" id="PF02931"/>
    </source>
</evidence>
<sequence>MHLWMLLSLTAVMGAVCSESLNCSYLSLLEHLGVGSNNYSLSATRPVRNWRTPTYATVDLYLYVIIDVNEKSQSFTTGVSLSASWTNELLRWNPKDFCGIRQINVPKEDVWRPYFTIMESIEAMHSGAESAREVVLRSAGRVSFGDTYKITSTCNMDLYKFPFDTQKCQLTLLTLLNTIDQLRLVIASNSSDVTTRSLTVFQTQGEWDLISIHVSKDNLTIGPQDVLDQLVYTITIARRPQLYLINFLVPVLLFLVLDLMSFFISGSGGEKLSFKVTVLLAISVLLLILNDILPSTDQKTPVIGMFCTGVFSLVGCSIVETITVSFLMRMASKCDAKAFTWRTPEKNKGEGTNQPADSTGVGHHLKRMEDDSSLLRLILAELQAADNDNGFCASHSVH</sequence>
<dbReference type="GO" id="GO:0004888">
    <property type="term" value="F:transmembrane signaling receptor activity"/>
    <property type="evidence" value="ECO:0007669"/>
    <property type="project" value="InterPro"/>
</dbReference>
<evidence type="ECO:0000256" key="5">
    <source>
        <dbReference type="ARBA" id="ARBA00022989"/>
    </source>
</evidence>
<comment type="caution">
    <text evidence="24">The sequence shown here is derived from an EMBL/GenBank/DDBJ whole genome shotgun (WGS) entry which is preliminary data.</text>
</comment>
<evidence type="ECO:0000256" key="6">
    <source>
        <dbReference type="ARBA" id="ARBA00023018"/>
    </source>
</evidence>
<dbReference type="InterPro" id="IPR018000">
    <property type="entry name" value="Neurotransmitter_ion_chnl_CS"/>
</dbReference>
<dbReference type="GO" id="GO:0005230">
    <property type="term" value="F:extracellular ligand-gated monoatomic ion channel activity"/>
    <property type="evidence" value="ECO:0007669"/>
    <property type="project" value="InterPro"/>
</dbReference>
<keyword evidence="2" id="KW-1003">Cell membrane</keyword>
<dbReference type="InterPro" id="IPR036734">
    <property type="entry name" value="Neur_chan_lig-bd_sf"/>
</dbReference>
<evidence type="ECO:0000313" key="25">
    <source>
        <dbReference type="Proteomes" id="UP000823561"/>
    </source>
</evidence>
<dbReference type="Gene3D" id="1.20.58.390">
    <property type="entry name" value="Neurotransmitter-gated ion-channel transmembrane domain"/>
    <property type="match status" value="1"/>
</dbReference>
<comment type="subcellular location">
    <subcellularLocation>
        <location evidence="15">Postsynaptic cell membrane</location>
        <topology evidence="15">Multi-pass membrane protein</topology>
    </subcellularLocation>
</comment>
<protein>
    <recommendedName>
        <fullName evidence="26">5-hydroxytryptamine receptor 3A-like</fullName>
    </recommendedName>
</protein>
<evidence type="ECO:0000256" key="11">
    <source>
        <dbReference type="ARBA" id="ARBA00023180"/>
    </source>
</evidence>
<feature type="chain" id="PRO_5043093651" description="5-hydroxytryptamine receptor 3A-like" evidence="20">
    <location>
        <begin position="18"/>
        <end position="398"/>
    </location>
</feature>
<keyword evidence="10" id="KW-0675">Receptor</keyword>
<name>A0AAV6FKE2_9TELE</name>
<evidence type="ECO:0000256" key="21">
    <source>
        <dbReference type="SAM" id="MobiDB-lite"/>
    </source>
</evidence>
<evidence type="ECO:0000313" key="24">
    <source>
        <dbReference type="EMBL" id="KAG5263160.1"/>
    </source>
</evidence>
<feature type="domain" description="Neurotransmitter-gated ion-channel ligand-binding" evidence="22">
    <location>
        <begin position="42"/>
        <end position="240"/>
    </location>
</feature>
<dbReference type="EMBL" id="JADWDJ010000022">
    <property type="protein sequence ID" value="KAG5263160.1"/>
    <property type="molecule type" value="Genomic_DNA"/>
</dbReference>
<dbReference type="SUPFAM" id="SSF90112">
    <property type="entry name" value="Neurotransmitter-gated ion-channel transmembrane pore"/>
    <property type="match status" value="1"/>
</dbReference>
<dbReference type="GO" id="GO:0045211">
    <property type="term" value="C:postsynaptic membrane"/>
    <property type="evidence" value="ECO:0007669"/>
    <property type="project" value="UniProtKB-SubCell"/>
</dbReference>
<keyword evidence="25" id="KW-1185">Reference proteome</keyword>
<proteinExistence type="inferred from homology"/>
<dbReference type="InterPro" id="IPR006202">
    <property type="entry name" value="Neur_chan_lig-bd"/>
</dbReference>
<comment type="catalytic activity">
    <reaction evidence="16">
        <text>K(+)(in) = K(+)(out)</text>
        <dbReference type="Rhea" id="RHEA:29463"/>
        <dbReference type="ChEBI" id="CHEBI:29103"/>
    </reaction>
</comment>
<evidence type="ECO:0000256" key="14">
    <source>
        <dbReference type="ARBA" id="ARBA00023303"/>
    </source>
</evidence>
<dbReference type="InterPro" id="IPR038050">
    <property type="entry name" value="Neuro_actylchol_rec"/>
</dbReference>
<feature type="transmembrane region" description="Helical" evidence="20">
    <location>
        <begin position="272"/>
        <end position="290"/>
    </location>
</feature>
<keyword evidence="9" id="KW-1015">Disulfide bond</keyword>
<evidence type="ECO:0008006" key="26">
    <source>
        <dbReference type="Google" id="ProtNLM"/>
    </source>
</evidence>
<evidence type="ECO:0000256" key="4">
    <source>
        <dbReference type="ARBA" id="ARBA00022729"/>
    </source>
</evidence>
<evidence type="ECO:0000256" key="17">
    <source>
        <dbReference type="ARBA" id="ARBA00036239"/>
    </source>
</evidence>
<keyword evidence="14 20" id="KW-0407">Ion channel</keyword>
<accession>A0AAV6FKE2</accession>
<evidence type="ECO:0000256" key="15">
    <source>
        <dbReference type="ARBA" id="ARBA00034104"/>
    </source>
</evidence>
<evidence type="ECO:0000256" key="13">
    <source>
        <dbReference type="ARBA" id="ARBA00023286"/>
    </source>
</evidence>
<dbReference type="Gene3D" id="2.70.170.10">
    <property type="entry name" value="Neurotransmitter-gated ion-channel ligand-binding domain"/>
    <property type="match status" value="1"/>
</dbReference>
<keyword evidence="4 20" id="KW-0732">Signal</keyword>
<evidence type="ECO:0000259" key="23">
    <source>
        <dbReference type="Pfam" id="PF02932"/>
    </source>
</evidence>
<evidence type="ECO:0000256" key="8">
    <source>
        <dbReference type="ARBA" id="ARBA00023136"/>
    </source>
</evidence>
<keyword evidence="11" id="KW-0325">Glycoprotein</keyword>
<dbReference type="PANTHER" id="PTHR18945">
    <property type="entry name" value="NEUROTRANSMITTER GATED ION CHANNEL"/>
    <property type="match status" value="1"/>
</dbReference>
<keyword evidence="7 20" id="KW-0406">Ion transport</keyword>
<evidence type="ECO:0000256" key="20">
    <source>
        <dbReference type="RuleBase" id="RU000687"/>
    </source>
</evidence>
<keyword evidence="8 20" id="KW-0472">Membrane</keyword>
<evidence type="ECO:0000256" key="10">
    <source>
        <dbReference type="ARBA" id="ARBA00023170"/>
    </source>
</evidence>
<keyword evidence="1 20" id="KW-0813">Transport</keyword>
<dbReference type="Pfam" id="PF02932">
    <property type="entry name" value="Neur_chan_memb"/>
    <property type="match status" value="1"/>
</dbReference>
<dbReference type="Pfam" id="PF02931">
    <property type="entry name" value="Neur_chan_LBD"/>
    <property type="match status" value="1"/>
</dbReference>
<dbReference type="SUPFAM" id="SSF63712">
    <property type="entry name" value="Nicotinic receptor ligand binding domain-like"/>
    <property type="match status" value="1"/>
</dbReference>
<comment type="catalytic activity">
    <reaction evidence="18">
        <text>Ca(2+)(in) = Ca(2+)(out)</text>
        <dbReference type="Rhea" id="RHEA:29671"/>
        <dbReference type="ChEBI" id="CHEBI:29108"/>
    </reaction>
</comment>
<feature type="region of interest" description="Disordered" evidence="21">
    <location>
        <begin position="344"/>
        <end position="364"/>
    </location>
</feature>
<feature type="transmembrane region" description="Helical" evidence="20">
    <location>
        <begin position="302"/>
        <end position="327"/>
    </location>
</feature>
<feature type="signal peptide" evidence="20">
    <location>
        <begin position="1"/>
        <end position="17"/>
    </location>
</feature>
<comment type="caution">
    <text evidence="20">Lacks conserved residue(s) required for the propagation of feature annotation.</text>
</comment>
<comment type="catalytic activity">
    <reaction evidence="17">
        <text>Na(+)(in) = Na(+)(out)</text>
        <dbReference type="Rhea" id="RHEA:34963"/>
        <dbReference type="ChEBI" id="CHEBI:29101"/>
    </reaction>
</comment>
<feature type="transmembrane region" description="Helical" evidence="20">
    <location>
        <begin position="242"/>
        <end position="265"/>
    </location>
</feature>
<comment type="similarity">
    <text evidence="20">Belongs to the ligand-gated ion channel (TC 1.A.9) family.</text>
</comment>
<evidence type="ECO:0000256" key="9">
    <source>
        <dbReference type="ARBA" id="ARBA00023157"/>
    </source>
</evidence>
<evidence type="ECO:0000256" key="18">
    <source>
        <dbReference type="ARBA" id="ARBA00036634"/>
    </source>
</evidence>
<keyword evidence="12" id="KW-0628">Postsynaptic cell membrane</keyword>
<evidence type="ECO:0000256" key="7">
    <source>
        <dbReference type="ARBA" id="ARBA00023065"/>
    </source>
</evidence>
<evidence type="ECO:0000256" key="16">
    <source>
        <dbReference type="ARBA" id="ARBA00034430"/>
    </source>
</evidence>
<dbReference type="PROSITE" id="PS00236">
    <property type="entry name" value="NEUROTR_ION_CHANNEL"/>
    <property type="match status" value="1"/>
</dbReference>
<dbReference type="InterPro" id="IPR006201">
    <property type="entry name" value="Neur_channel"/>
</dbReference>
<evidence type="ECO:0000256" key="3">
    <source>
        <dbReference type="ARBA" id="ARBA00022692"/>
    </source>
</evidence>
<dbReference type="Proteomes" id="UP000823561">
    <property type="component" value="Chromosome 22"/>
</dbReference>
<evidence type="ECO:0000256" key="12">
    <source>
        <dbReference type="ARBA" id="ARBA00023257"/>
    </source>
</evidence>
<dbReference type="InterPro" id="IPR006029">
    <property type="entry name" value="Neurotrans-gated_channel_TM"/>
</dbReference>
<dbReference type="PRINTS" id="PR00252">
    <property type="entry name" value="NRIONCHANNEL"/>
</dbReference>